<evidence type="ECO:0000313" key="7">
    <source>
        <dbReference type="EMBL" id="KAK8878287.1"/>
    </source>
</evidence>
<sequence length="180" mass="20614">MSKYPTKPADSSKNSVFVNTGDKVIGSIPILKIRDSSKKASEPAFDIVDEALYHFRTNIFMRDFKIKSDSDRLLIYLTFYAMKCLKFIAKNPKDKNKCAQEFQSWNLKSFPIPGDSGFILASLITSEVKPGDKAELANFFKLLRTEVGNRLLEKVFTESTADKWWICFAPRKFMDKEMAN</sequence>
<dbReference type="SUPFAM" id="SSF69060">
    <property type="entry name" value="Arp2/3 complex 21 kDa subunit ARPC3"/>
    <property type="match status" value="1"/>
</dbReference>
<dbReference type="PANTHER" id="PTHR12391">
    <property type="entry name" value="ARP2/3 COMPLEX 21 KD SUBUNIT"/>
    <property type="match status" value="1"/>
</dbReference>
<organism evidence="7 8">
    <name type="scientific">Tritrichomonas musculus</name>
    <dbReference type="NCBI Taxonomy" id="1915356"/>
    <lineage>
        <taxon>Eukaryota</taxon>
        <taxon>Metamonada</taxon>
        <taxon>Parabasalia</taxon>
        <taxon>Tritrichomonadida</taxon>
        <taxon>Tritrichomonadidae</taxon>
        <taxon>Tritrichomonas</taxon>
    </lineage>
</organism>
<name>A0ABR2JM00_9EUKA</name>
<comment type="caution">
    <text evidence="7">The sequence shown here is derived from an EMBL/GenBank/DDBJ whole genome shotgun (WGS) entry which is preliminary data.</text>
</comment>
<evidence type="ECO:0000256" key="4">
    <source>
        <dbReference type="ARBA" id="ARBA00023203"/>
    </source>
</evidence>
<keyword evidence="5 6" id="KW-0206">Cytoskeleton</keyword>
<dbReference type="Pfam" id="PF04062">
    <property type="entry name" value="P21-Arc"/>
    <property type="match status" value="1"/>
</dbReference>
<evidence type="ECO:0000256" key="6">
    <source>
        <dbReference type="PIRNR" id="PIRNR016315"/>
    </source>
</evidence>
<evidence type="ECO:0000256" key="5">
    <source>
        <dbReference type="ARBA" id="ARBA00023212"/>
    </source>
</evidence>
<evidence type="ECO:0000313" key="8">
    <source>
        <dbReference type="Proteomes" id="UP001470230"/>
    </source>
</evidence>
<evidence type="ECO:0000256" key="1">
    <source>
        <dbReference type="ARBA" id="ARBA00004245"/>
    </source>
</evidence>
<dbReference type="InterPro" id="IPR007204">
    <property type="entry name" value="ARPC3"/>
</dbReference>
<dbReference type="InterPro" id="IPR036753">
    <property type="entry name" value="ARPC3_sf"/>
</dbReference>
<reference evidence="7 8" key="1">
    <citation type="submission" date="2024-04" db="EMBL/GenBank/DDBJ databases">
        <title>Tritrichomonas musculus Genome.</title>
        <authorList>
            <person name="Alves-Ferreira E."/>
            <person name="Grigg M."/>
            <person name="Lorenzi H."/>
            <person name="Galac M."/>
        </authorList>
    </citation>
    <scope>NUCLEOTIDE SEQUENCE [LARGE SCALE GENOMIC DNA]</scope>
    <source>
        <strain evidence="7 8">EAF2021</strain>
    </source>
</reference>
<keyword evidence="4 6" id="KW-0009">Actin-binding</keyword>
<gene>
    <name evidence="7" type="ORF">M9Y10_005052</name>
</gene>
<protein>
    <recommendedName>
        <fullName evidence="6">Actin-related protein 2/3 complex subunit 3</fullName>
    </recommendedName>
</protein>
<comment type="function">
    <text evidence="6">Functions as component of the Arp2/3 complex which is involved in regulation of actin polymerization and together with an activating nucleation-promoting factor (NPF) mediates the formation of branched actin networks.</text>
</comment>
<dbReference type="Gene3D" id="1.10.1760.10">
    <property type="entry name" value="Actin-related protein 2/3 complex subunit 3"/>
    <property type="match status" value="1"/>
</dbReference>
<dbReference type="PIRSF" id="PIRSF016315">
    <property type="entry name" value="ARP2/3_P21-Arc"/>
    <property type="match status" value="1"/>
</dbReference>
<comment type="subcellular location">
    <subcellularLocation>
        <location evidence="1 6">Cytoplasm</location>
        <location evidence="1 6">Cytoskeleton</location>
    </subcellularLocation>
</comment>
<keyword evidence="8" id="KW-1185">Reference proteome</keyword>
<accession>A0ABR2JM00</accession>
<dbReference type="EMBL" id="JAPFFF010000011">
    <property type="protein sequence ID" value="KAK8878287.1"/>
    <property type="molecule type" value="Genomic_DNA"/>
</dbReference>
<dbReference type="Proteomes" id="UP001470230">
    <property type="component" value="Unassembled WGS sequence"/>
</dbReference>
<proteinExistence type="inferred from homology"/>
<comment type="subunit">
    <text evidence="6">Component of the Arp2/3 complex.</text>
</comment>
<comment type="similarity">
    <text evidence="2 6">Belongs to the ARPC3 family.</text>
</comment>
<keyword evidence="3 6" id="KW-0963">Cytoplasm</keyword>
<evidence type="ECO:0000256" key="3">
    <source>
        <dbReference type="ARBA" id="ARBA00022490"/>
    </source>
</evidence>
<evidence type="ECO:0000256" key="2">
    <source>
        <dbReference type="ARBA" id="ARBA00010856"/>
    </source>
</evidence>